<dbReference type="SUPFAM" id="SSF52087">
    <property type="entry name" value="CRAL/TRIO domain"/>
    <property type="match status" value="1"/>
</dbReference>
<dbReference type="InterPro" id="IPR001251">
    <property type="entry name" value="CRAL-TRIO_dom"/>
</dbReference>
<protein>
    <recommendedName>
        <fullName evidence="1">CRAL-TRIO domain-containing protein</fullName>
    </recommendedName>
</protein>
<dbReference type="PROSITE" id="PS50191">
    <property type="entry name" value="CRAL_TRIO"/>
    <property type="match status" value="1"/>
</dbReference>
<dbReference type="RefSeq" id="XP_036628723.1">
    <property type="nucleotide sequence ID" value="XM_036779334.1"/>
</dbReference>
<evidence type="ECO:0000259" key="1">
    <source>
        <dbReference type="PROSITE" id="PS50191"/>
    </source>
</evidence>
<dbReference type="PANTHER" id="PTHR45824:SF29">
    <property type="entry name" value="GH16843P"/>
    <property type="match status" value="1"/>
</dbReference>
<dbReference type="AlphaFoldDB" id="A0A8H6ZQ47"/>
<gene>
    <name evidence="2" type="ORF">PC9H_009836</name>
</gene>
<name>A0A8H6ZQ47_PLEOS</name>
<dbReference type="InterPro" id="IPR011074">
    <property type="entry name" value="CRAL/TRIO_N_dom"/>
</dbReference>
<organism evidence="2 3">
    <name type="scientific">Pleurotus ostreatus</name>
    <name type="common">Oyster mushroom</name>
    <name type="synonym">White-rot fungus</name>
    <dbReference type="NCBI Taxonomy" id="5322"/>
    <lineage>
        <taxon>Eukaryota</taxon>
        <taxon>Fungi</taxon>
        <taxon>Dikarya</taxon>
        <taxon>Basidiomycota</taxon>
        <taxon>Agaricomycotina</taxon>
        <taxon>Agaricomycetes</taxon>
        <taxon>Agaricomycetidae</taxon>
        <taxon>Agaricales</taxon>
        <taxon>Pleurotineae</taxon>
        <taxon>Pleurotaceae</taxon>
        <taxon>Pleurotus</taxon>
    </lineage>
</organism>
<keyword evidence="3" id="KW-1185">Reference proteome</keyword>
<proteinExistence type="predicted"/>
<evidence type="ECO:0000313" key="3">
    <source>
        <dbReference type="Proteomes" id="UP000623687"/>
    </source>
</evidence>
<dbReference type="Pfam" id="PF03765">
    <property type="entry name" value="CRAL_TRIO_N"/>
    <property type="match status" value="1"/>
</dbReference>
<dbReference type="OrthoDB" id="75724at2759"/>
<dbReference type="Pfam" id="PF00650">
    <property type="entry name" value="CRAL_TRIO"/>
    <property type="match status" value="1"/>
</dbReference>
<reference evidence="2" key="1">
    <citation type="submission" date="2019-07" db="EMBL/GenBank/DDBJ databases">
        <authorList>
            <person name="Palmer J.M."/>
        </authorList>
    </citation>
    <scope>NUCLEOTIDE SEQUENCE</scope>
    <source>
        <strain evidence="2">PC9</strain>
    </source>
</reference>
<accession>A0A8H6ZQ47</accession>
<dbReference type="CDD" id="cd00170">
    <property type="entry name" value="SEC14"/>
    <property type="match status" value="1"/>
</dbReference>
<dbReference type="VEuPathDB" id="FungiDB:PC9H_009836"/>
<dbReference type="SMART" id="SM00516">
    <property type="entry name" value="SEC14"/>
    <property type="match status" value="1"/>
</dbReference>
<evidence type="ECO:0000313" key="2">
    <source>
        <dbReference type="EMBL" id="KAF7424529.1"/>
    </source>
</evidence>
<dbReference type="GO" id="GO:0008526">
    <property type="term" value="F:phosphatidylinositol transfer activity"/>
    <property type="evidence" value="ECO:0007669"/>
    <property type="project" value="TreeGrafter"/>
</dbReference>
<feature type="domain" description="CRAL-TRIO" evidence="1">
    <location>
        <begin position="100"/>
        <end position="260"/>
    </location>
</feature>
<dbReference type="PANTHER" id="PTHR45824">
    <property type="entry name" value="GH16843P"/>
    <property type="match status" value="1"/>
</dbReference>
<dbReference type="InterPro" id="IPR052578">
    <property type="entry name" value="PI_Transfer_CRAL-TRIO"/>
</dbReference>
<dbReference type="SUPFAM" id="SSF46938">
    <property type="entry name" value="CRAL/TRIO N-terminal domain"/>
    <property type="match status" value="1"/>
</dbReference>
<dbReference type="Gene3D" id="3.40.525.10">
    <property type="entry name" value="CRAL-TRIO lipid binding domain"/>
    <property type="match status" value="1"/>
</dbReference>
<dbReference type="InterPro" id="IPR036865">
    <property type="entry name" value="CRAL-TRIO_dom_sf"/>
</dbReference>
<dbReference type="EMBL" id="JACETU010000007">
    <property type="protein sequence ID" value="KAF7424529.1"/>
    <property type="molecule type" value="Genomic_DNA"/>
</dbReference>
<dbReference type="Proteomes" id="UP000623687">
    <property type="component" value="Unassembled WGS sequence"/>
</dbReference>
<comment type="caution">
    <text evidence="2">The sequence shown here is derived from an EMBL/GenBank/DDBJ whole genome shotgun (WGS) entry which is preliminary data.</text>
</comment>
<dbReference type="InterPro" id="IPR036273">
    <property type="entry name" value="CRAL/TRIO_N_dom_sf"/>
</dbReference>
<dbReference type="GeneID" id="59379654"/>
<sequence>MSQKTFVPLPVPSVPADCKPPPELTATEDELYTKVLAHFSNPEYAIPGLEKGQLKEEEKFWLSRECIIRFLRAVKWATAEKAIERLEETLKWRREFGLYDLVTADLVEPEAVTGKEILFGHDTSRRPAFYMIPSRQNTTEAERQIQYAVWMLERTFDLMGPGVESLDLMINFADRAKNPSLGTARTVLSILQNHYPERLGLAIIINIPFLVNAFFKLISPFIDPVTRAKMKFNSSVLDEGIFTPDMLMKEWWGGDVDFEYEHEKYWPALVSQCKENEQKWMARWKSLGGVVGVREWDYKTGSDSPSSASATAEKTLVSTTVAEVQEPSPVAVA</sequence>